<dbReference type="Proteomes" id="UP001140076">
    <property type="component" value="Unassembled WGS sequence"/>
</dbReference>
<dbReference type="InterPro" id="IPR036388">
    <property type="entry name" value="WH-like_DNA-bd_sf"/>
</dbReference>
<dbReference type="GO" id="GO:0097367">
    <property type="term" value="F:carbohydrate derivative binding"/>
    <property type="evidence" value="ECO:0007669"/>
    <property type="project" value="InterPro"/>
</dbReference>
<dbReference type="PANTHER" id="PTHR30514">
    <property type="entry name" value="GLUCOKINASE"/>
    <property type="match status" value="1"/>
</dbReference>
<dbReference type="InterPro" id="IPR046348">
    <property type="entry name" value="SIS_dom_sf"/>
</dbReference>
<dbReference type="Gene3D" id="3.40.50.10490">
    <property type="entry name" value="Glucose-6-phosphate isomerase like protein, domain 1"/>
    <property type="match status" value="1"/>
</dbReference>
<gene>
    <name evidence="4" type="ORF">LG943_10660</name>
</gene>
<dbReference type="SUPFAM" id="SSF46689">
    <property type="entry name" value="Homeodomain-like"/>
    <property type="match status" value="1"/>
</dbReference>
<dbReference type="InterPro" id="IPR000281">
    <property type="entry name" value="HTH_RpiR"/>
</dbReference>
<dbReference type="GO" id="GO:0003677">
    <property type="term" value="F:DNA binding"/>
    <property type="evidence" value="ECO:0007669"/>
    <property type="project" value="InterPro"/>
</dbReference>
<dbReference type="PROSITE" id="PS51071">
    <property type="entry name" value="HTH_RPIR"/>
    <property type="match status" value="1"/>
</dbReference>
<evidence type="ECO:0000313" key="4">
    <source>
        <dbReference type="EMBL" id="MDA0564780.1"/>
    </source>
</evidence>
<feature type="domain" description="SIS" evidence="3">
    <location>
        <begin position="149"/>
        <end position="286"/>
    </location>
</feature>
<dbReference type="EMBL" id="JAJAQC010000015">
    <property type="protein sequence ID" value="MDA0564780.1"/>
    <property type="molecule type" value="Genomic_DNA"/>
</dbReference>
<dbReference type="GO" id="GO:0003700">
    <property type="term" value="F:DNA-binding transcription factor activity"/>
    <property type="evidence" value="ECO:0007669"/>
    <property type="project" value="InterPro"/>
</dbReference>
<sequence length="325" mass="33849">MKTSQTPGDGDAPGDGAPGADKRGEDGGFRARVTARLGALSPRERAVTDFLLNRPAEAVTASAARLAALTGTSDATVVRTARSLGYSGLRELKRAVLDMLTARRDPALVLDQRLEGLGGAPVLERVIADSADLLRRLPDVLDAAAFAAAVEAMAGAERVVAYGIGPASATARYLAIEVGRLGRRSRAVEASGFRLADDLLDIGAGDVVVVVAPLRLFREIEALLDHCAEAGAPVVVITEALGPALRGRAHTVLATPPSTAGAADENFAPWLVAHALTMDLASRDRSGSVAARQRLNRLRAAIAGTEIDADVVSPRPEEPPARDDR</sequence>
<dbReference type="PANTHER" id="PTHR30514:SF18">
    <property type="entry name" value="RPIR-FAMILY TRANSCRIPTIONAL REGULATOR"/>
    <property type="match status" value="1"/>
</dbReference>
<dbReference type="AlphaFoldDB" id="A0A9X3SFI2"/>
<proteinExistence type="predicted"/>
<organism evidence="4 5">
    <name type="scientific">Streptomonospora mangrovi</name>
    <dbReference type="NCBI Taxonomy" id="2883123"/>
    <lineage>
        <taxon>Bacteria</taxon>
        <taxon>Bacillati</taxon>
        <taxon>Actinomycetota</taxon>
        <taxon>Actinomycetes</taxon>
        <taxon>Streptosporangiales</taxon>
        <taxon>Nocardiopsidaceae</taxon>
        <taxon>Streptomonospora</taxon>
    </lineage>
</organism>
<evidence type="ECO:0000256" key="1">
    <source>
        <dbReference type="SAM" id="MobiDB-lite"/>
    </source>
</evidence>
<dbReference type="InterPro" id="IPR001347">
    <property type="entry name" value="SIS_dom"/>
</dbReference>
<keyword evidence="5" id="KW-1185">Reference proteome</keyword>
<dbReference type="Pfam" id="PF01418">
    <property type="entry name" value="HTH_6"/>
    <property type="match status" value="1"/>
</dbReference>
<dbReference type="SUPFAM" id="SSF53697">
    <property type="entry name" value="SIS domain"/>
    <property type="match status" value="1"/>
</dbReference>
<evidence type="ECO:0000259" key="3">
    <source>
        <dbReference type="PROSITE" id="PS51464"/>
    </source>
</evidence>
<name>A0A9X3SFI2_9ACTN</name>
<dbReference type="InterPro" id="IPR047640">
    <property type="entry name" value="RpiR-like"/>
</dbReference>
<dbReference type="Gene3D" id="1.10.10.10">
    <property type="entry name" value="Winged helix-like DNA-binding domain superfamily/Winged helix DNA-binding domain"/>
    <property type="match status" value="1"/>
</dbReference>
<comment type="caution">
    <text evidence="4">The sequence shown here is derived from an EMBL/GenBank/DDBJ whole genome shotgun (WGS) entry which is preliminary data.</text>
</comment>
<evidence type="ECO:0000259" key="2">
    <source>
        <dbReference type="PROSITE" id="PS51071"/>
    </source>
</evidence>
<dbReference type="GO" id="GO:1901135">
    <property type="term" value="P:carbohydrate derivative metabolic process"/>
    <property type="evidence" value="ECO:0007669"/>
    <property type="project" value="InterPro"/>
</dbReference>
<dbReference type="InterPro" id="IPR009057">
    <property type="entry name" value="Homeodomain-like_sf"/>
</dbReference>
<evidence type="ECO:0000313" key="5">
    <source>
        <dbReference type="Proteomes" id="UP001140076"/>
    </source>
</evidence>
<protein>
    <submittedName>
        <fullName evidence="4">MurR/RpiR family transcriptional regulator</fullName>
    </submittedName>
</protein>
<dbReference type="PROSITE" id="PS51464">
    <property type="entry name" value="SIS"/>
    <property type="match status" value="1"/>
</dbReference>
<feature type="domain" description="HTH rpiR-type" evidence="2">
    <location>
        <begin position="27"/>
        <end position="103"/>
    </location>
</feature>
<feature type="region of interest" description="Disordered" evidence="1">
    <location>
        <begin position="1"/>
        <end position="28"/>
    </location>
</feature>
<dbReference type="Pfam" id="PF01380">
    <property type="entry name" value="SIS"/>
    <property type="match status" value="1"/>
</dbReference>
<accession>A0A9X3SFI2</accession>
<reference evidence="4" key="1">
    <citation type="submission" date="2021-10" db="EMBL/GenBank/DDBJ databases">
        <title>Streptomonospora sp. nov., isolated from mangrove soil.</title>
        <authorList>
            <person name="Chen X."/>
            <person name="Ge X."/>
            <person name="Liu W."/>
        </authorList>
    </citation>
    <scope>NUCLEOTIDE SEQUENCE</scope>
    <source>
        <strain evidence="4">S1-112</strain>
    </source>
</reference>
<dbReference type="RefSeq" id="WP_270072060.1">
    <property type="nucleotide sequence ID" value="NZ_JAJAQC010000015.1"/>
</dbReference>